<accession>A0A6L2MPS4</accession>
<evidence type="ECO:0000259" key="2">
    <source>
        <dbReference type="PROSITE" id="PS50158"/>
    </source>
</evidence>
<keyword evidence="1" id="KW-0863">Zinc-finger</keyword>
<protein>
    <recommendedName>
        <fullName evidence="2">CCHC-type domain-containing protein</fullName>
    </recommendedName>
</protein>
<keyword evidence="1" id="KW-0479">Metal-binding</keyword>
<reference evidence="3" key="1">
    <citation type="journal article" date="2019" name="Sci. Rep.">
        <title>Draft genome of Tanacetum cinerariifolium, the natural source of mosquito coil.</title>
        <authorList>
            <person name="Yamashiro T."/>
            <person name="Shiraishi A."/>
            <person name="Satake H."/>
            <person name="Nakayama K."/>
        </authorList>
    </citation>
    <scope>NUCLEOTIDE SEQUENCE</scope>
</reference>
<name>A0A6L2MPS4_TANCI</name>
<proteinExistence type="predicted"/>
<dbReference type="EMBL" id="BKCJ010007187">
    <property type="protein sequence ID" value="GEU75963.1"/>
    <property type="molecule type" value="Genomic_DNA"/>
</dbReference>
<feature type="domain" description="CCHC-type" evidence="2">
    <location>
        <begin position="168"/>
        <end position="183"/>
    </location>
</feature>
<dbReference type="GO" id="GO:0003676">
    <property type="term" value="F:nucleic acid binding"/>
    <property type="evidence" value="ECO:0007669"/>
    <property type="project" value="InterPro"/>
</dbReference>
<dbReference type="InterPro" id="IPR001878">
    <property type="entry name" value="Znf_CCHC"/>
</dbReference>
<gene>
    <name evidence="3" type="ORF">Tci_047941</name>
</gene>
<sequence length="190" mass="20800">MINPSITPRVFALDETGRGGRRTEEQTGIGGGELSIKVAKEVAEVMDRMEALMKSLTFPLSSLGNCLHTRILWYTSQRNLMIHGMVSATEPPIIQSVILKARLLIDEAVRNGSLKKSGEKIGVGKEPSHRGNVKGDNKIARTRKDCRVGPKMVTQLNAQNSTAARGVCYECGGTDHYKSACPRLNRAPRQ</sequence>
<dbReference type="PROSITE" id="PS50158">
    <property type="entry name" value="ZF_CCHC"/>
    <property type="match status" value="1"/>
</dbReference>
<organism evidence="3">
    <name type="scientific">Tanacetum cinerariifolium</name>
    <name type="common">Dalmatian daisy</name>
    <name type="synonym">Chrysanthemum cinerariifolium</name>
    <dbReference type="NCBI Taxonomy" id="118510"/>
    <lineage>
        <taxon>Eukaryota</taxon>
        <taxon>Viridiplantae</taxon>
        <taxon>Streptophyta</taxon>
        <taxon>Embryophyta</taxon>
        <taxon>Tracheophyta</taxon>
        <taxon>Spermatophyta</taxon>
        <taxon>Magnoliopsida</taxon>
        <taxon>eudicotyledons</taxon>
        <taxon>Gunneridae</taxon>
        <taxon>Pentapetalae</taxon>
        <taxon>asterids</taxon>
        <taxon>campanulids</taxon>
        <taxon>Asterales</taxon>
        <taxon>Asteraceae</taxon>
        <taxon>Asteroideae</taxon>
        <taxon>Anthemideae</taxon>
        <taxon>Anthemidinae</taxon>
        <taxon>Tanacetum</taxon>
    </lineage>
</organism>
<dbReference type="AlphaFoldDB" id="A0A6L2MPS4"/>
<dbReference type="GO" id="GO:0008270">
    <property type="term" value="F:zinc ion binding"/>
    <property type="evidence" value="ECO:0007669"/>
    <property type="project" value="UniProtKB-KW"/>
</dbReference>
<comment type="caution">
    <text evidence="3">The sequence shown here is derived from an EMBL/GenBank/DDBJ whole genome shotgun (WGS) entry which is preliminary data.</text>
</comment>
<keyword evidence="1" id="KW-0862">Zinc</keyword>
<evidence type="ECO:0000256" key="1">
    <source>
        <dbReference type="PROSITE-ProRule" id="PRU00047"/>
    </source>
</evidence>
<evidence type="ECO:0000313" key="3">
    <source>
        <dbReference type="EMBL" id="GEU75963.1"/>
    </source>
</evidence>